<comment type="caution">
    <text evidence="1">The sequence shown here is derived from an EMBL/GenBank/DDBJ whole genome shotgun (WGS) entry which is preliminary data.</text>
</comment>
<organism evidence="1 2">
    <name type="scientific">Rhizobium metallidurans</name>
    <dbReference type="NCBI Taxonomy" id="1265931"/>
    <lineage>
        <taxon>Bacteria</taxon>
        <taxon>Pseudomonadati</taxon>
        <taxon>Pseudomonadota</taxon>
        <taxon>Alphaproteobacteria</taxon>
        <taxon>Hyphomicrobiales</taxon>
        <taxon>Rhizobiaceae</taxon>
        <taxon>Rhizobium/Agrobacterium group</taxon>
        <taxon>Rhizobium</taxon>
    </lineage>
</organism>
<evidence type="ECO:0000313" key="2">
    <source>
        <dbReference type="Proteomes" id="UP000582090"/>
    </source>
</evidence>
<dbReference type="RefSeq" id="WP_183898490.1">
    <property type="nucleotide sequence ID" value="NZ_JACIDW010000001.1"/>
</dbReference>
<dbReference type="Proteomes" id="UP000582090">
    <property type="component" value="Unassembled WGS sequence"/>
</dbReference>
<evidence type="ECO:0000313" key="1">
    <source>
        <dbReference type="EMBL" id="MBB3962776.1"/>
    </source>
</evidence>
<proteinExistence type="predicted"/>
<dbReference type="AlphaFoldDB" id="A0A7W6CM20"/>
<keyword evidence="2" id="KW-1185">Reference proteome</keyword>
<name>A0A7W6CM20_9HYPH</name>
<accession>A0A7W6CM20</accession>
<reference evidence="1 2" key="1">
    <citation type="submission" date="2020-08" db="EMBL/GenBank/DDBJ databases">
        <title>Genomic Encyclopedia of Type Strains, Phase IV (KMG-IV): sequencing the most valuable type-strain genomes for metagenomic binning, comparative biology and taxonomic classification.</title>
        <authorList>
            <person name="Goeker M."/>
        </authorList>
    </citation>
    <scope>NUCLEOTIDE SEQUENCE [LARGE SCALE GENOMIC DNA]</scope>
    <source>
        <strain evidence="1 2">DSM 26575</strain>
    </source>
</reference>
<dbReference type="EMBL" id="JACIDW010000001">
    <property type="protein sequence ID" value="MBB3962776.1"/>
    <property type="molecule type" value="Genomic_DNA"/>
</dbReference>
<protein>
    <submittedName>
        <fullName evidence="1">Uncharacterized protein</fullName>
    </submittedName>
</protein>
<gene>
    <name evidence="1" type="ORF">GGQ67_000394</name>
</gene>
<sequence>MAIATSQISIRQLFCGAAADPIGSCLAQGFCHCRQCRDAKISCSHHTAGK</sequence>